<feature type="compositionally biased region" description="Polar residues" evidence="1">
    <location>
        <begin position="1"/>
        <end position="16"/>
    </location>
</feature>
<proteinExistence type="predicted"/>
<comment type="caution">
    <text evidence="2">The sequence shown here is derived from an EMBL/GenBank/DDBJ whole genome shotgun (WGS) entry which is preliminary data.</text>
</comment>
<feature type="region of interest" description="Disordered" evidence="1">
    <location>
        <begin position="1"/>
        <end position="56"/>
    </location>
</feature>
<dbReference type="Proteomes" id="UP001499987">
    <property type="component" value="Unassembled WGS sequence"/>
</dbReference>
<reference evidence="3" key="1">
    <citation type="journal article" date="2019" name="Int. J. Syst. Evol. Microbiol.">
        <title>The Global Catalogue of Microorganisms (GCM) 10K type strain sequencing project: providing services to taxonomists for standard genome sequencing and annotation.</title>
        <authorList>
            <consortium name="The Broad Institute Genomics Platform"/>
            <consortium name="The Broad Institute Genome Sequencing Center for Infectious Disease"/>
            <person name="Wu L."/>
            <person name="Ma J."/>
        </authorList>
    </citation>
    <scope>NUCLEOTIDE SEQUENCE [LARGE SCALE GENOMIC DNA]</scope>
    <source>
        <strain evidence="3">JCM 13002</strain>
    </source>
</reference>
<dbReference type="EMBL" id="BAAALD010000146">
    <property type="protein sequence ID" value="GAA1124627.1"/>
    <property type="molecule type" value="Genomic_DNA"/>
</dbReference>
<sequence length="95" mass="10092">MSLSGPNRSKYGQSRSIAPDIFTPYPRNADNRSPRVAGSAVSGDEAEFRSDTDASGHVVGSTCPAASVGSGPDQYQWCACQKAQAPHGLPYRLFM</sequence>
<protein>
    <submittedName>
        <fullName evidence="2">Uncharacterized protein</fullName>
    </submittedName>
</protein>
<name>A0ABP4EPS5_9ACTN</name>
<evidence type="ECO:0000313" key="2">
    <source>
        <dbReference type="EMBL" id="GAA1124627.1"/>
    </source>
</evidence>
<keyword evidence="3" id="KW-1185">Reference proteome</keyword>
<evidence type="ECO:0000256" key="1">
    <source>
        <dbReference type="SAM" id="MobiDB-lite"/>
    </source>
</evidence>
<accession>A0ABP4EPS5</accession>
<organism evidence="2 3">
    <name type="scientific">Kitasatospora arboriphila</name>
    <dbReference type="NCBI Taxonomy" id="258052"/>
    <lineage>
        <taxon>Bacteria</taxon>
        <taxon>Bacillati</taxon>
        <taxon>Actinomycetota</taxon>
        <taxon>Actinomycetes</taxon>
        <taxon>Kitasatosporales</taxon>
        <taxon>Streptomycetaceae</taxon>
        <taxon>Kitasatospora</taxon>
    </lineage>
</organism>
<gene>
    <name evidence="2" type="ORF">GCM10009663_74400</name>
</gene>
<evidence type="ECO:0000313" key="3">
    <source>
        <dbReference type="Proteomes" id="UP001499987"/>
    </source>
</evidence>